<dbReference type="PANTHER" id="PTHR20883:SF46">
    <property type="entry name" value="PHYTANOYL-COA HYDROXYLASE"/>
    <property type="match status" value="1"/>
</dbReference>
<proteinExistence type="predicted"/>
<dbReference type="PANTHER" id="PTHR20883">
    <property type="entry name" value="PHYTANOYL-COA DIOXYGENASE DOMAIN CONTAINING 1"/>
    <property type="match status" value="1"/>
</dbReference>
<organism evidence="2 3">
    <name type="scientific">Tenggerimyces flavus</name>
    <dbReference type="NCBI Taxonomy" id="1708749"/>
    <lineage>
        <taxon>Bacteria</taxon>
        <taxon>Bacillati</taxon>
        <taxon>Actinomycetota</taxon>
        <taxon>Actinomycetes</taxon>
        <taxon>Propionibacteriales</taxon>
        <taxon>Nocardioidaceae</taxon>
        <taxon>Tenggerimyces</taxon>
    </lineage>
</organism>
<dbReference type="Pfam" id="PF05721">
    <property type="entry name" value="PhyH"/>
    <property type="match status" value="1"/>
</dbReference>
<protein>
    <submittedName>
        <fullName evidence="2">Phytanoyl-CoA dioxygenase family protein</fullName>
    </submittedName>
</protein>
<dbReference type="EMBL" id="JBHRZH010000019">
    <property type="protein sequence ID" value="MFC3763538.1"/>
    <property type="molecule type" value="Genomic_DNA"/>
</dbReference>
<evidence type="ECO:0000313" key="3">
    <source>
        <dbReference type="Proteomes" id="UP001595699"/>
    </source>
</evidence>
<dbReference type="Proteomes" id="UP001595699">
    <property type="component" value="Unassembled WGS sequence"/>
</dbReference>
<dbReference type="SUPFAM" id="SSF51197">
    <property type="entry name" value="Clavaminate synthase-like"/>
    <property type="match status" value="1"/>
</dbReference>
<reference evidence="3" key="1">
    <citation type="journal article" date="2019" name="Int. J. Syst. Evol. Microbiol.">
        <title>The Global Catalogue of Microorganisms (GCM) 10K type strain sequencing project: providing services to taxonomists for standard genome sequencing and annotation.</title>
        <authorList>
            <consortium name="The Broad Institute Genomics Platform"/>
            <consortium name="The Broad Institute Genome Sequencing Center for Infectious Disease"/>
            <person name="Wu L."/>
            <person name="Ma J."/>
        </authorList>
    </citation>
    <scope>NUCLEOTIDE SEQUENCE [LARGE SCALE GENOMIC DNA]</scope>
    <source>
        <strain evidence="3">CGMCC 4.7241</strain>
    </source>
</reference>
<dbReference type="RefSeq" id="WP_205115584.1">
    <property type="nucleotide sequence ID" value="NZ_JAFBCM010000001.1"/>
</dbReference>
<dbReference type="GO" id="GO:0051213">
    <property type="term" value="F:dioxygenase activity"/>
    <property type="evidence" value="ECO:0007669"/>
    <property type="project" value="UniProtKB-KW"/>
</dbReference>
<name>A0ABV7YHG5_9ACTN</name>
<evidence type="ECO:0000256" key="1">
    <source>
        <dbReference type="SAM" id="MobiDB-lite"/>
    </source>
</evidence>
<sequence length="253" mass="27943">MVDEAALASYRDNGYLLVKGLIGKDEAATYRQESHDLIGRLNRDWDPTWGSAKELTMGAATELKHCHDVQFYSAAFARLITDPRFTDVAAAIMGTPNVQLHHTKMFVKPPEKGSPFPMHQDHPFFPHTKDSVGAAIFHFDDAPVEKGCVRVVPGSHKNGALQHETEGSYHLPFSEWPLENSVPCEAEAGDVLFFSYHTVHGSGTNTTDEARTTLLVQYRDPEDEPIGDSHSQSLGQGMMLRGIDPSSRALGDR</sequence>
<comment type="caution">
    <text evidence="2">The sequence shown here is derived from an EMBL/GenBank/DDBJ whole genome shotgun (WGS) entry which is preliminary data.</text>
</comment>
<keyword evidence="2" id="KW-0223">Dioxygenase</keyword>
<dbReference type="InterPro" id="IPR008775">
    <property type="entry name" value="Phytyl_CoA_dOase-like"/>
</dbReference>
<dbReference type="Gene3D" id="2.60.120.620">
    <property type="entry name" value="q2cbj1_9rhob like domain"/>
    <property type="match status" value="1"/>
</dbReference>
<feature type="region of interest" description="Disordered" evidence="1">
    <location>
        <begin position="220"/>
        <end position="253"/>
    </location>
</feature>
<keyword evidence="2" id="KW-0560">Oxidoreductase</keyword>
<keyword evidence="3" id="KW-1185">Reference proteome</keyword>
<accession>A0ABV7YHG5</accession>
<evidence type="ECO:0000313" key="2">
    <source>
        <dbReference type="EMBL" id="MFC3763538.1"/>
    </source>
</evidence>
<gene>
    <name evidence="2" type="ORF">ACFOUW_22050</name>
</gene>